<evidence type="ECO:0000256" key="1">
    <source>
        <dbReference type="ARBA" id="ARBA00006817"/>
    </source>
</evidence>
<name>A0A380HQL7_STASA</name>
<reference evidence="3 4" key="1">
    <citation type="submission" date="2018-06" db="EMBL/GenBank/DDBJ databases">
        <authorList>
            <consortium name="Pathogen Informatics"/>
            <person name="Doyle S."/>
        </authorList>
    </citation>
    <scope>NUCLEOTIDE SEQUENCE [LARGE SCALE GENOMIC DNA]</scope>
    <source>
        <strain evidence="3 4">NCTC7688</strain>
    </source>
</reference>
<organism evidence="3 4">
    <name type="scientific">Staphylococcus saprophyticus</name>
    <dbReference type="NCBI Taxonomy" id="29385"/>
    <lineage>
        <taxon>Bacteria</taxon>
        <taxon>Bacillati</taxon>
        <taxon>Bacillota</taxon>
        <taxon>Bacilli</taxon>
        <taxon>Bacillales</taxon>
        <taxon>Staphylococcaceae</taxon>
        <taxon>Staphylococcus</taxon>
    </lineage>
</organism>
<sequence>MEWEIVNLDMTFKVDAPVEEVFRAWTKPSLFKQWFMTTEETNKVAKNQFEINGDWEIIDVREGVEYRAIGTYIDIVSPYKLTFSFKMPQFSELEDIITVEFVDLTGATEIKFNQGIKVPFEGDTNDFEADKTEVKKEMETGYNLMFERLKQLCEG</sequence>
<evidence type="ECO:0000313" key="3">
    <source>
        <dbReference type="EMBL" id="SUM84388.1"/>
    </source>
</evidence>
<dbReference type="EMBL" id="UHED01000001">
    <property type="protein sequence ID" value="SUM84388.1"/>
    <property type="molecule type" value="Genomic_DNA"/>
</dbReference>
<dbReference type="Proteomes" id="UP000254707">
    <property type="component" value="Unassembled WGS sequence"/>
</dbReference>
<dbReference type="SUPFAM" id="SSF55961">
    <property type="entry name" value="Bet v1-like"/>
    <property type="match status" value="1"/>
</dbReference>
<comment type="similarity">
    <text evidence="1">Belongs to the AHA1 family.</text>
</comment>
<dbReference type="CDD" id="cd07814">
    <property type="entry name" value="SRPBCC_CalC_Aha1-like"/>
    <property type="match status" value="1"/>
</dbReference>
<dbReference type="Pfam" id="PF08327">
    <property type="entry name" value="AHSA1"/>
    <property type="match status" value="1"/>
</dbReference>
<feature type="domain" description="Activator of Hsp90 ATPase homologue 1/2-like C-terminal" evidence="2">
    <location>
        <begin position="15"/>
        <end position="153"/>
    </location>
</feature>
<dbReference type="RefSeq" id="WP_115340713.1">
    <property type="nucleotide sequence ID" value="NZ_CP132557.1"/>
</dbReference>
<dbReference type="InterPro" id="IPR023393">
    <property type="entry name" value="START-like_dom_sf"/>
</dbReference>
<gene>
    <name evidence="3" type="ORF">NCTC7688_02454</name>
</gene>
<protein>
    <submittedName>
        <fullName evidence="3">Hsp90-like protein</fullName>
    </submittedName>
</protein>
<proteinExistence type="inferred from homology"/>
<dbReference type="Gene3D" id="3.30.530.20">
    <property type="match status" value="1"/>
</dbReference>
<dbReference type="InterPro" id="IPR013538">
    <property type="entry name" value="ASHA1/2-like_C"/>
</dbReference>
<evidence type="ECO:0000259" key="2">
    <source>
        <dbReference type="Pfam" id="PF08327"/>
    </source>
</evidence>
<accession>A0A380HQL7</accession>
<dbReference type="AlphaFoldDB" id="A0A380HQL7"/>
<evidence type="ECO:0000313" key="4">
    <source>
        <dbReference type="Proteomes" id="UP000254707"/>
    </source>
</evidence>